<sequence>MLIKKMNNFIKFKKNKFFFILILLFFFIFKRNFAIAMMETGEPSESKTSQEVDNLISFKLDNILQTSEIFQFNNACNHIDYANSILKKFSIKLNDQLDVHSLKDFKEKFSGFYIYFFIRLKFLWYIYSQNEKDAHVLYVNYSSEIDPKGNIIYIPSFRRFFYISLNDKIKEENNIFFIKDNERIEIYCNSYDTKNFVEDTLSLDVHRINSNNLFQIFLDFDIQEKSDGLYLSFILYKHGFTELNCYSFKIDFSLDTKIDFFKQIS</sequence>
<dbReference type="EMBL" id="JHUK01000001">
    <property type="protein sequence ID" value="RAM58045.1"/>
    <property type="molecule type" value="Genomic_DNA"/>
</dbReference>
<reference evidence="2 4" key="1">
    <citation type="submission" date="2014-04" db="EMBL/GenBank/DDBJ databases">
        <title>Genome study of Napier grass stunt phytoplasma.</title>
        <authorList>
            <person name="Kawicha P."/>
            <person name="Dickinson M."/>
            <person name="Hodgetts J."/>
        </authorList>
    </citation>
    <scope>NUCLEOTIDE SEQUENCE [LARGE SCALE GENOMIC DNA]</scope>
    <source>
        <strain evidence="2 4">NGS-S10</strain>
    </source>
</reference>
<proteinExistence type="predicted"/>
<accession>A0A139JR47</accession>
<organism evidence="1 3">
    <name type="scientific">Candidatus Phytoplasma oryzae</name>
    <dbReference type="NCBI Taxonomy" id="203274"/>
    <lineage>
        <taxon>Bacteria</taxon>
        <taxon>Bacillati</taxon>
        <taxon>Mycoplasmatota</taxon>
        <taxon>Mollicutes</taxon>
        <taxon>Acholeplasmatales</taxon>
        <taxon>Acholeplasmataceae</taxon>
        <taxon>Candidatus Phytoplasma</taxon>
        <taxon>16SrXI (Rice yellow dwarf group)</taxon>
    </lineage>
</organism>
<name>A0A139JR47_9MOLU</name>
<dbReference type="Proteomes" id="UP000249343">
    <property type="component" value="Unassembled WGS sequence"/>
</dbReference>
<evidence type="ECO:0000313" key="4">
    <source>
        <dbReference type="Proteomes" id="UP000249343"/>
    </source>
</evidence>
<dbReference type="AlphaFoldDB" id="A0A139JR47"/>
<gene>
    <name evidence="1" type="ORF">AXA84_0113</name>
    <name evidence="2" type="ORF">DH96_00640</name>
</gene>
<dbReference type="RefSeq" id="WP_066539956.1">
    <property type="nucleotide sequence ID" value="NZ_JHUK01000001.1"/>
</dbReference>
<evidence type="ECO:0000313" key="1">
    <source>
        <dbReference type="EMBL" id="KXT29467.1"/>
    </source>
</evidence>
<evidence type="ECO:0000313" key="3">
    <source>
        <dbReference type="Proteomes" id="UP000070069"/>
    </source>
</evidence>
<dbReference type="PATRIC" id="fig|203274.3.peg.111"/>
<comment type="caution">
    <text evidence="1">The sequence shown here is derived from an EMBL/GenBank/DDBJ whole genome shotgun (WGS) entry which is preliminary data.</text>
</comment>
<protein>
    <submittedName>
        <fullName evidence="1">Uncharacterized protein</fullName>
    </submittedName>
</protein>
<keyword evidence="4" id="KW-1185">Reference proteome</keyword>
<dbReference type="EMBL" id="LTBM01000001">
    <property type="protein sequence ID" value="KXT29467.1"/>
    <property type="molecule type" value="Genomic_DNA"/>
</dbReference>
<reference evidence="1 3" key="2">
    <citation type="submission" date="2016-02" db="EMBL/GenBank/DDBJ databases">
        <title>A draft genome sequence of Candidatus Phytoplasma oryzae strain Mbita1, the causative agent of Napier Grass stunt disease in Kenya.</title>
        <authorList>
            <person name="Fischer A."/>
            <person name="Santa-Cruz I."/>
            <person name="Wambua L."/>
            <person name="Olds C."/>
            <person name="Midega C."/>
            <person name="Dickinson M."/>
            <person name="Kawicha P."/>
            <person name="Khan Z."/>
            <person name="Masiga D."/>
            <person name="Jores J."/>
            <person name="Bernd S."/>
        </authorList>
    </citation>
    <scope>NUCLEOTIDE SEQUENCE [LARGE SCALE GENOMIC DNA]</scope>
    <source>
        <strain evidence="1">Mbita1</strain>
    </source>
</reference>
<evidence type="ECO:0000313" key="2">
    <source>
        <dbReference type="EMBL" id="RAM58045.1"/>
    </source>
</evidence>
<dbReference type="Proteomes" id="UP000070069">
    <property type="component" value="Unassembled WGS sequence"/>
</dbReference>